<reference evidence="1" key="1">
    <citation type="submission" date="2014-11" db="EMBL/GenBank/DDBJ databases">
        <authorList>
            <person name="Malar M.C."/>
            <person name="Sen D."/>
            <person name="Tripathy S."/>
        </authorList>
    </citation>
    <scope>NUCLEOTIDE SEQUENCE</scope>
    <source>
        <strain evidence="1">BDU141951</strain>
    </source>
</reference>
<sequence length="144" mass="16312">MKYFSLDPECPGSLADDVDLDTSVHPPLVESETLHIEFNTWMESALIEVFPCYCVTRELREAIEAMKFSGCSFAPAKVTKSETFNQFYPAGRHISEFTWLKVKGKTGVDDFGISKDHLLIVSERALSLIKEHGLYQCGVEPYRQ</sequence>
<comment type="caution">
    <text evidence="1">The sequence shown here is derived from an EMBL/GenBank/DDBJ whole genome shotgun (WGS) entry which is preliminary data.</text>
</comment>
<accession>A0A0C1Y724</accession>
<proteinExistence type="predicted"/>
<dbReference type="AlphaFoldDB" id="A0A0C1Y724"/>
<protein>
    <submittedName>
        <fullName evidence="1">Uncharacterized protein</fullName>
    </submittedName>
</protein>
<gene>
    <name evidence="1" type="ORF">QQ91_013065</name>
</gene>
<reference evidence="1" key="2">
    <citation type="journal article" date="2015" name="Genome Announc.">
        <title>Draft Genome Sequence of Filamentous Marine Cyanobacterium Lyngbya confervoides Strain BDU141951.</title>
        <authorList>
            <person name="Chandrababunaidu M.M."/>
            <person name="Sen D."/>
            <person name="Tripathy S."/>
        </authorList>
    </citation>
    <scope>NUCLEOTIDE SEQUENCE</scope>
    <source>
        <strain evidence="1">BDU141951</strain>
    </source>
</reference>
<reference evidence="1" key="3">
    <citation type="submission" date="2020-02" db="EMBL/GenBank/DDBJ databases">
        <authorList>
            <person name="Sarangi A.N."/>
            <person name="Ghosh S."/>
            <person name="Mukherjee M."/>
            <person name="Tripathy S."/>
        </authorList>
    </citation>
    <scope>NUCLEOTIDE SEQUENCE</scope>
    <source>
        <strain evidence="1">BDU141951</strain>
    </source>
</reference>
<evidence type="ECO:0000313" key="1">
    <source>
        <dbReference type="EMBL" id="NEV68044.1"/>
    </source>
</evidence>
<dbReference type="EMBL" id="JTHE02000003">
    <property type="protein sequence ID" value="NEV68044.1"/>
    <property type="molecule type" value="Genomic_DNA"/>
</dbReference>
<organism evidence="1">
    <name type="scientific">Lyngbya confervoides BDU141951</name>
    <dbReference type="NCBI Taxonomy" id="1574623"/>
    <lineage>
        <taxon>Bacteria</taxon>
        <taxon>Bacillati</taxon>
        <taxon>Cyanobacteriota</taxon>
        <taxon>Cyanophyceae</taxon>
        <taxon>Oscillatoriophycideae</taxon>
        <taxon>Oscillatoriales</taxon>
        <taxon>Microcoleaceae</taxon>
        <taxon>Lyngbya</taxon>
    </lineage>
</organism>
<name>A0A0C1Y724_9CYAN</name>